<evidence type="ECO:0000259" key="5">
    <source>
        <dbReference type="PROSITE" id="PS50893"/>
    </source>
</evidence>
<dbReference type="SMART" id="SM00382">
    <property type="entry name" value="AAA"/>
    <property type="match status" value="2"/>
</dbReference>
<dbReference type="AlphaFoldDB" id="A0A426TD12"/>
<dbReference type="PROSITE" id="PS50893">
    <property type="entry name" value="ABC_TRANSPORTER_2"/>
    <property type="match status" value="2"/>
</dbReference>
<keyword evidence="3 6" id="KW-0067">ATP-binding</keyword>
<feature type="domain" description="ABC transporter" evidence="5">
    <location>
        <begin position="3"/>
        <end position="225"/>
    </location>
</feature>
<name>A0A426TD12_STRSU</name>
<keyword evidence="1" id="KW-0677">Repeat</keyword>
<dbReference type="CDD" id="cd03221">
    <property type="entry name" value="ABCF_EF-3"/>
    <property type="match status" value="1"/>
</dbReference>
<dbReference type="InterPro" id="IPR050611">
    <property type="entry name" value="ABCF"/>
</dbReference>
<evidence type="ECO:0000313" key="6">
    <source>
        <dbReference type="EMBL" id="RRR52252.1"/>
    </source>
</evidence>
<evidence type="ECO:0000313" key="7">
    <source>
        <dbReference type="Proteomes" id="UP000274117"/>
    </source>
</evidence>
<dbReference type="PROSITE" id="PS00211">
    <property type="entry name" value="ABC_TRANSPORTER_1"/>
    <property type="match status" value="1"/>
</dbReference>
<dbReference type="InterPro" id="IPR017871">
    <property type="entry name" value="ABC_transporter-like_CS"/>
</dbReference>
<dbReference type="GO" id="GO:0016887">
    <property type="term" value="F:ATP hydrolysis activity"/>
    <property type="evidence" value="ECO:0007669"/>
    <property type="project" value="InterPro"/>
</dbReference>
<dbReference type="Gene3D" id="3.40.50.300">
    <property type="entry name" value="P-loop containing nucleotide triphosphate hydrolases"/>
    <property type="match status" value="2"/>
</dbReference>
<dbReference type="InterPro" id="IPR003439">
    <property type="entry name" value="ABC_transporter-like_ATP-bd"/>
</dbReference>
<proteinExistence type="predicted"/>
<dbReference type="Proteomes" id="UP000274117">
    <property type="component" value="Unassembled WGS sequence"/>
</dbReference>
<dbReference type="InterPro" id="IPR003593">
    <property type="entry name" value="AAA+_ATPase"/>
</dbReference>
<evidence type="ECO:0000256" key="3">
    <source>
        <dbReference type="ARBA" id="ARBA00022840"/>
    </source>
</evidence>
<evidence type="ECO:0000256" key="4">
    <source>
        <dbReference type="SAM" id="Coils"/>
    </source>
</evidence>
<organism evidence="6 7">
    <name type="scientific">Streptococcus suis</name>
    <dbReference type="NCBI Taxonomy" id="1307"/>
    <lineage>
        <taxon>Bacteria</taxon>
        <taxon>Bacillati</taxon>
        <taxon>Bacillota</taxon>
        <taxon>Bacilli</taxon>
        <taxon>Lactobacillales</taxon>
        <taxon>Streptococcaceae</taxon>
        <taxon>Streptococcus</taxon>
    </lineage>
</organism>
<dbReference type="PANTHER" id="PTHR19211:SF14">
    <property type="entry name" value="ATP-BINDING CASSETTE SUB-FAMILY F MEMBER 1"/>
    <property type="match status" value="1"/>
</dbReference>
<protein>
    <submittedName>
        <fullName evidence="6">ABC-F family ATP-binding cassette domain-containing protein</fullName>
    </submittedName>
</protein>
<dbReference type="InterPro" id="IPR027417">
    <property type="entry name" value="P-loop_NTPase"/>
</dbReference>
<keyword evidence="4" id="KW-0175">Coiled coil</keyword>
<evidence type="ECO:0000256" key="1">
    <source>
        <dbReference type="ARBA" id="ARBA00022737"/>
    </source>
</evidence>
<dbReference type="Pfam" id="PF00005">
    <property type="entry name" value="ABC_tran"/>
    <property type="match status" value="2"/>
</dbReference>
<evidence type="ECO:0000256" key="2">
    <source>
        <dbReference type="ARBA" id="ARBA00022741"/>
    </source>
</evidence>
<dbReference type="PANTHER" id="PTHR19211">
    <property type="entry name" value="ATP-BINDING TRANSPORT PROTEIN-RELATED"/>
    <property type="match status" value="1"/>
</dbReference>
<feature type="coiled-coil region" evidence="4">
    <location>
        <begin position="224"/>
        <end position="258"/>
    </location>
</feature>
<accession>A0A426TD12</accession>
<reference evidence="6 7" key="1">
    <citation type="submission" date="2018-11" db="EMBL/GenBank/DDBJ databases">
        <authorList>
            <person name="Stevens M.J."/>
            <person name="Cernela N."/>
            <person name="Spoerry Serrano N."/>
            <person name="Schmitt S."/>
            <person name="Schrenzel J."/>
            <person name="Stephan R."/>
        </authorList>
    </citation>
    <scope>NUCLEOTIDE SEQUENCE [LARGE SCALE GENOMIC DNA]</scope>
    <source>
        <strain evidence="6 7">PP422</strain>
    </source>
</reference>
<dbReference type="GO" id="GO:0005524">
    <property type="term" value="F:ATP binding"/>
    <property type="evidence" value="ECO:0007669"/>
    <property type="project" value="UniProtKB-KW"/>
</dbReference>
<dbReference type="EMBL" id="RSDO01000011">
    <property type="protein sequence ID" value="RRR52252.1"/>
    <property type="molecule type" value="Genomic_DNA"/>
</dbReference>
<feature type="domain" description="ABC transporter" evidence="5">
    <location>
        <begin position="316"/>
        <end position="510"/>
    </location>
</feature>
<dbReference type="SUPFAM" id="SSF52540">
    <property type="entry name" value="P-loop containing nucleoside triphosphate hydrolases"/>
    <property type="match status" value="2"/>
</dbReference>
<sequence length="510" mass="58144">MLITTQNLSIHHQKDLRPLVADLTLTINSGDKVAIIGEEGNGKSSLLKTLLNPDMVADYLLISGTIQRHFSAPIYIPQSLPLEMAELTLNDYFFSQVDLDIDFGLLYRFADQLAFDSDRLSSDQLISSLSGGEKLKIQLIKSLAKHSDIIFLDEPSNDLDLDTLSWLENYIATSSKTIVYVSHDEDFLAKTATKIVHLQSVKKKMLAKTSVQTIDYQAYRDQREAAYYKQVQQAQNDRKEFEKAMEKHRRQKSQVRNTLLNTHDATAGRLVAKKMKSVLAREKRYEKQAESMTKMPYHEDAIHLFFSDIQPLPAHKQIIDVQGEELWCHERLLVKNLFMKVKAGEKVGIIGANGIGKSSLIKFLYQHLQTRSDLQLGYMPQHYADLLPLSKTPLAFLAGEKDKEEQEAALTYLASLQFTREEVHHAISDLSGGQQAKLLLLKMVLDKANVLLLDEPSRNFSPISQPYIRELFSDYQGTLICVSHDRRFLREVCHQVYKLSKQGLYRLDSI</sequence>
<keyword evidence="2" id="KW-0547">Nucleotide-binding</keyword>
<gene>
    <name evidence="6" type="ORF">EI998_07070</name>
</gene>
<comment type="caution">
    <text evidence="6">The sequence shown here is derived from an EMBL/GenBank/DDBJ whole genome shotgun (WGS) entry which is preliminary data.</text>
</comment>
<reference evidence="6 7" key="2">
    <citation type="submission" date="2018-12" db="EMBL/GenBank/DDBJ databases">
        <title>Whole-genome sequences of fifteen clinical Streptococcus suis strains isolated from pigs between 2006 and 2018.</title>
        <authorList>
            <person name="Stevens M.J.A."/>
            <person name="Cernela N."/>
            <person name="Spoerry Serrano N."/>
            <person name="Schmitt S."/>
            <person name="Schrenzel J."/>
            <person name="Stephan R."/>
        </authorList>
    </citation>
    <scope>NUCLEOTIDE SEQUENCE [LARGE SCALE GENOMIC DNA]</scope>
    <source>
        <strain evidence="6 7">PP422</strain>
    </source>
</reference>